<dbReference type="OrthoDB" id="10050400at2759"/>
<dbReference type="Proteomes" id="UP000186601">
    <property type="component" value="Unassembled WGS sequence"/>
</dbReference>
<comment type="caution">
    <text evidence="1">The sequence shown here is derived from an EMBL/GenBank/DDBJ whole genome shotgun (WGS) entry which is preliminary data.</text>
</comment>
<dbReference type="STRING" id="98765.A0A2R6S448"/>
<keyword evidence="2" id="KW-1185">Reference proteome</keyword>
<proteinExistence type="predicted"/>
<dbReference type="PANTHER" id="PTHR28142">
    <property type="entry name" value="MITOCHONDRIAL INNER MEMBRANE I-AAA PROTEASE SUPERCOMPLEX SUBUNIT MGR3-RELATED"/>
    <property type="match status" value="1"/>
</dbReference>
<dbReference type="InterPro" id="IPR040201">
    <property type="entry name" value="Mrg3-like"/>
</dbReference>
<name>A0A2R6S448_9APHY</name>
<gene>
    <name evidence="1" type="ORF">PHLCEN_2v1205</name>
</gene>
<protein>
    <submittedName>
        <fullName evidence="1">Uncharacterized protein</fullName>
    </submittedName>
</protein>
<dbReference type="AlphaFoldDB" id="A0A2R6S448"/>
<dbReference type="PANTHER" id="PTHR28142:SF1">
    <property type="entry name" value="MITOCHONDRIAL INNER MEMBRANE I-AAA PROTEASE SUPERCOMPLEX SUBUNIT MGR3-RELATED"/>
    <property type="match status" value="1"/>
</dbReference>
<evidence type="ECO:0000313" key="2">
    <source>
        <dbReference type="Proteomes" id="UP000186601"/>
    </source>
</evidence>
<reference evidence="1 2" key="1">
    <citation type="submission" date="2018-02" db="EMBL/GenBank/DDBJ databases">
        <title>Genome sequence of the basidiomycete white-rot fungus Phlebia centrifuga.</title>
        <authorList>
            <person name="Granchi Z."/>
            <person name="Peng M."/>
            <person name="de Vries R.P."/>
            <person name="Hilden K."/>
            <person name="Makela M.R."/>
            <person name="Grigoriev I."/>
            <person name="Riley R."/>
        </authorList>
    </citation>
    <scope>NUCLEOTIDE SEQUENCE [LARGE SCALE GENOMIC DNA]</scope>
    <source>
        <strain evidence="1 2">FBCC195</strain>
    </source>
</reference>
<evidence type="ECO:0000313" key="1">
    <source>
        <dbReference type="EMBL" id="PSS36989.1"/>
    </source>
</evidence>
<dbReference type="EMBL" id="MLYV02000089">
    <property type="protein sequence ID" value="PSS36989.1"/>
    <property type="molecule type" value="Genomic_DNA"/>
</dbReference>
<accession>A0A2R6S448</accession>
<sequence length="191" mass="21222">MWPPEVRGDLRAGIKAKNQGDLNLSERFLHRALDTALALPLETLSNDPHLKLSGIAIALAGVLEENGKPQAAYDVYASALQRLRAANGLSGRERLRTVGVAYKLGEMAGMYQQSTEEEERWLVYAVEEMLRILRDEQLGSVPSSSATAERTEVEKQWILSDLELPSWVDKTDVVSPLQALGAFYNRTGRQE</sequence>
<organism evidence="1 2">
    <name type="scientific">Hermanssonia centrifuga</name>
    <dbReference type="NCBI Taxonomy" id="98765"/>
    <lineage>
        <taxon>Eukaryota</taxon>
        <taxon>Fungi</taxon>
        <taxon>Dikarya</taxon>
        <taxon>Basidiomycota</taxon>
        <taxon>Agaricomycotina</taxon>
        <taxon>Agaricomycetes</taxon>
        <taxon>Polyporales</taxon>
        <taxon>Meruliaceae</taxon>
        <taxon>Hermanssonia</taxon>
    </lineage>
</organism>